<dbReference type="RefSeq" id="WP_373563305.1">
    <property type="nucleotide sequence ID" value="NZ_JACBYR010000001.1"/>
</dbReference>
<keyword evidence="4" id="KW-1185">Reference proteome</keyword>
<feature type="region of interest" description="Disordered" evidence="1">
    <location>
        <begin position="1"/>
        <end position="23"/>
    </location>
</feature>
<feature type="domain" description="Oxidoreductase-like" evidence="2">
    <location>
        <begin position="12"/>
        <end position="50"/>
    </location>
</feature>
<reference evidence="3 4" key="1">
    <citation type="submission" date="2020-07" db="EMBL/GenBank/DDBJ databases">
        <title>Genomic Encyclopedia of Type Strains, Phase IV (KMG-V): Genome sequencing to study the core and pangenomes of soil and plant-associated prokaryotes.</title>
        <authorList>
            <person name="Whitman W."/>
        </authorList>
    </citation>
    <scope>NUCLEOTIDE SEQUENCE [LARGE SCALE GENOMIC DNA]</scope>
    <source>
        <strain evidence="3 4">SAS40</strain>
    </source>
</reference>
<name>A0A7Y9IVN4_9BURK</name>
<gene>
    <name evidence="3" type="ORF">FHW18_003186</name>
</gene>
<evidence type="ECO:0000313" key="3">
    <source>
        <dbReference type="EMBL" id="NYE83915.1"/>
    </source>
</evidence>
<evidence type="ECO:0000256" key="1">
    <source>
        <dbReference type="SAM" id="MobiDB-lite"/>
    </source>
</evidence>
<dbReference type="InterPro" id="IPR039251">
    <property type="entry name" value="OXLD1"/>
</dbReference>
<evidence type="ECO:0000259" key="2">
    <source>
        <dbReference type="Pfam" id="PF09791"/>
    </source>
</evidence>
<evidence type="ECO:0000313" key="4">
    <source>
        <dbReference type="Proteomes" id="UP000542125"/>
    </source>
</evidence>
<accession>A0A7Y9IVN4</accession>
<proteinExistence type="predicted"/>
<organism evidence="3 4">
    <name type="scientific">Pigmentiphaga litoralis</name>
    <dbReference type="NCBI Taxonomy" id="516702"/>
    <lineage>
        <taxon>Bacteria</taxon>
        <taxon>Pseudomonadati</taxon>
        <taxon>Pseudomonadota</taxon>
        <taxon>Betaproteobacteria</taxon>
        <taxon>Burkholderiales</taxon>
        <taxon>Alcaligenaceae</taxon>
        <taxon>Pigmentiphaga</taxon>
    </lineage>
</organism>
<dbReference type="PANTHER" id="PTHR21193:SF3">
    <property type="entry name" value="OXIDOREDUCTASE-LIKE DOMAIN-CONTAINING PROTEIN 1"/>
    <property type="match status" value="1"/>
</dbReference>
<dbReference type="Proteomes" id="UP000542125">
    <property type="component" value="Unassembled WGS sequence"/>
</dbReference>
<dbReference type="PANTHER" id="PTHR21193">
    <property type="entry name" value="OXIDOREDUCTASE-LIKE DOMAIN-CONTAINING PROTEIN 1"/>
    <property type="match status" value="1"/>
</dbReference>
<protein>
    <recommendedName>
        <fullName evidence="2">Oxidoreductase-like domain-containing protein</fullName>
    </recommendedName>
</protein>
<dbReference type="AlphaFoldDB" id="A0A7Y9IVN4"/>
<dbReference type="EMBL" id="JACBYR010000001">
    <property type="protein sequence ID" value="NYE83915.1"/>
    <property type="molecule type" value="Genomic_DNA"/>
</dbReference>
<dbReference type="Pfam" id="PF09791">
    <property type="entry name" value="Oxidored-like"/>
    <property type="match status" value="1"/>
</dbReference>
<comment type="caution">
    <text evidence="3">The sequence shown here is derived from an EMBL/GenBank/DDBJ whole genome shotgun (WGS) entry which is preliminary data.</text>
</comment>
<dbReference type="InterPro" id="IPR019180">
    <property type="entry name" value="Oxidoreductase-like_N"/>
</dbReference>
<sequence>MTTPSIPADDPAPEPPERPGDNQCCQSGCEPCIFDLYAEDMQAWRDDFRAWEVRQASRKAAG</sequence>